<dbReference type="CDD" id="cd19367">
    <property type="entry name" value="TenA_C_ScTHI20-like"/>
    <property type="match status" value="1"/>
</dbReference>
<accession>A0A4V1Q5I8</accession>
<dbReference type="GO" id="GO:0008902">
    <property type="term" value="F:hydroxymethylpyrimidine kinase activity"/>
    <property type="evidence" value="ECO:0007669"/>
    <property type="project" value="TreeGrafter"/>
</dbReference>
<comment type="caution">
    <text evidence="3">The sequence shown here is derived from an EMBL/GenBank/DDBJ whole genome shotgun (WGS) entry which is preliminary data.</text>
</comment>
<dbReference type="STRING" id="2316362.A0A4V1Q5I8"/>
<dbReference type="NCBIfam" id="TIGR04306">
    <property type="entry name" value="salvage_TenA"/>
    <property type="match status" value="1"/>
</dbReference>
<dbReference type="Pfam" id="PF08543">
    <property type="entry name" value="Phos_pyr_kin"/>
    <property type="match status" value="1"/>
</dbReference>
<evidence type="ECO:0000259" key="2">
    <source>
        <dbReference type="Pfam" id="PF08543"/>
    </source>
</evidence>
<protein>
    <submittedName>
        <fullName evidence="3">Uncharacterized protein</fullName>
    </submittedName>
</protein>
<dbReference type="SUPFAM" id="SSF48613">
    <property type="entry name" value="Heme oxygenase-like"/>
    <property type="match status" value="1"/>
</dbReference>
<keyword evidence="4" id="KW-1185">Reference proteome</keyword>
<dbReference type="CDD" id="cd01169">
    <property type="entry name" value="HMPP_kinase"/>
    <property type="match status" value="1"/>
</dbReference>
<dbReference type="InterPro" id="IPR029056">
    <property type="entry name" value="Ribokinase-like"/>
</dbReference>
<feature type="domain" description="Thiaminase-2/PQQC" evidence="1">
    <location>
        <begin position="341"/>
        <end position="554"/>
    </location>
</feature>
<dbReference type="EMBL" id="SDEE01000001">
    <property type="protein sequence ID" value="RXW25738.1"/>
    <property type="molecule type" value="Genomic_DNA"/>
</dbReference>
<gene>
    <name evidence="3" type="ORF">EST38_g25</name>
</gene>
<reference evidence="3 4" key="1">
    <citation type="submission" date="2019-01" db="EMBL/GenBank/DDBJ databases">
        <title>Draft genome sequence of Psathyrella aberdarensis IHI B618.</title>
        <authorList>
            <person name="Buettner E."/>
            <person name="Kellner H."/>
        </authorList>
    </citation>
    <scope>NUCLEOTIDE SEQUENCE [LARGE SCALE GENOMIC DNA]</scope>
    <source>
        <strain evidence="3 4">IHI B618</strain>
    </source>
</reference>
<dbReference type="SUPFAM" id="SSF53613">
    <property type="entry name" value="Ribokinase-like"/>
    <property type="match status" value="1"/>
</dbReference>
<dbReference type="Proteomes" id="UP000290288">
    <property type="component" value="Unassembled WGS sequence"/>
</dbReference>
<dbReference type="GO" id="GO:0009228">
    <property type="term" value="P:thiamine biosynthetic process"/>
    <property type="evidence" value="ECO:0007669"/>
    <property type="project" value="InterPro"/>
</dbReference>
<dbReference type="GO" id="GO:0050334">
    <property type="term" value="F:thiaminase activity"/>
    <property type="evidence" value="ECO:0007669"/>
    <property type="project" value="InterPro"/>
</dbReference>
<dbReference type="PANTHER" id="PTHR20858">
    <property type="entry name" value="PHOSPHOMETHYLPYRIMIDINE KINASE"/>
    <property type="match status" value="1"/>
</dbReference>
<proteinExistence type="predicted"/>
<dbReference type="OrthoDB" id="10028886at2759"/>
<evidence type="ECO:0000313" key="3">
    <source>
        <dbReference type="EMBL" id="RXW25738.1"/>
    </source>
</evidence>
<dbReference type="Gene3D" id="1.20.910.10">
    <property type="entry name" value="Heme oxygenase-like"/>
    <property type="match status" value="1"/>
</dbReference>
<dbReference type="InterPro" id="IPR004305">
    <property type="entry name" value="Thiaminase-2/PQQC"/>
</dbReference>
<dbReference type="GO" id="GO:0008972">
    <property type="term" value="F:phosphomethylpyrimidine kinase activity"/>
    <property type="evidence" value="ECO:0007669"/>
    <property type="project" value="InterPro"/>
</dbReference>
<dbReference type="InterPro" id="IPR016084">
    <property type="entry name" value="Haem_Oase-like_multi-hlx"/>
</dbReference>
<dbReference type="AlphaFoldDB" id="A0A4V1Q5I8"/>
<dbReference type="GO" id="GO:0005829">
    <property type="term" value="C:cytosol"/>
    <property type="evidence" value="ECO:0007669"/>
    <property type="project" value="TreeGrafter"/>
</dbReference>
<evidence type="ECO:0000259" key="1">
    <source>
        <dbReference type="Pfam" id="PF03070"/>
    </source>
</evidence>
<dbReference type="InterPro" id="IPR004399">
    <property type="entry name" value="HMP/HMP-P_kinase_dom"/>
</dbReference>
<dbReference type="Pfam" id="PF03070">
    <property type="entry name" value="TENA_THI-4"/>
    <property type="match status" value="1"/>
</dbReference>
<name>A0A4V1Q5I8_9AGAR</name>
<dbReference type="Gene3D" id="3.40.1190.20">
    <property type="match status" value="1"/>
</dbReference>
<feature type="domain" description="Pyridoxamine kinase/Phosphomethylpyrimidine kinase" evidence="2">
    <location>
        <begin position="19"/>
        <end position="220"/>
    </location>
</feature>
<evidence type="ECO:0000313" key="4">
    <source>
        <dbReference type="Proteomes" id="UP000290288"/>
    </source>
</evidence>
<dbReference type="NCBIfam" id="TIGR00097">
    <property type="entry name" value="HMP-P_kinase"/>
    <property type="match status" value="1"/>
</dbReference>
<organism evidence="3 4">
    <name type="scientific">Candolleomyces aberdarensis</name>
    <dbReference type="NCBI Taxonomy" id="2316362"/>
    <lineage>
        <taxon>Eukaryota</taxon>
        <taxon>Fungi</taxon>
        <taxon>Dikarya</taxon>
        <taxon>Basidiomycota</taxon>
        <taxon>Agaricomycotina</taxon>
        <taxon>Agaricomycetes</taxon>
        <taxon>Agaricomycetidae</taxon>
        <taxon>Agaricales</taxon>
        <taxon>Agaricineae</taxon>
        <taxon>Psathyrellaceae</taxon>
        <taxon>Candolleomyces</taxon>
    </lineage>
</organism>
<dbReference type="InterPro" id="IPR013749">
    <property type="entry name" value="PM/HMP-P_kinase-1"/>
</dbReference>
<dbReference type="PANTHER" id="PTHR20858:SF17">
    <property type="entry name" value="HYDROXYMETHYLPYRIMIDINE_PHOSPHOMETHYLPYRIMIDINE KINASE THI20-RELATED"/>
    <property type="match status" value="1"/>
</dbReference>
<dbReference type="InterPro" id="IPR027574">
    <property type="entry name" value="Thiaminase_II"/>
</dbReference>
<sequence length="558" mass="60694">MAATRLAKDCSVLTIAGSDCSGGAGIQADLKTFAAHGCYGASVLTALTAQNTTGVKDVYPIPPSFVSDQIRCVLDDVETHAIKTGMLCNAEISAEVAKVLAEYKGKGKLPPFVCDPVCVSTSGHTLLKEDALGVLFDQLFALATVITPNKSETELLLKTSGSPMEISTLDDMLQAAKKLSSFSSTSVLVKGGHLTSSLQEVKDLVAKNPGLEIIKQNILDENMEILLVAFESEMTSRELVVDILFEHDGRTTVFARPRIHSTSTHGTGCTLASAIACGLAQGIPLKDAIANASLYTHIGILTAQPIGRGHGPLNHLHSTNLATVAQRTKTNPYPFTYFLIQNTREAWKEYVEHDFVKQLGRGVLAKERFVHFIKQDYHYLKYYARAYGLLAAKSSSFTAIASATQTIINIINEIGTHKAFCETFGVTEQELEHTAESTATAAYGGYLINIGLQGDEAKLIMALMACLLGYGEVGLWLKKEANQPNTWVTLGGNPYKKWIEDYSGEHYQGAVRIGIESVEKLIVADHPSPARLKEWQEVWLRCTQLEKGFWDMAMSLAN</sequence>